<dbReference type="RefSeq" id="WP_046278357.1">
    <property type="nucleotide sequence ID" value="NZ_LATL02000267.1"/>
</dbReference>
<evidence type="ECO:0000313" key="3">
    <source>
        <dbReference type="EMBL" id="KKD38263.1"/>
    </source>
</evidence>
<evidence type="ECO:0000256" key="1">
    <source>
        <dbReference type="SAM" id="MobiDB-lite"/>
    </source>
</evidence>
<dbReference type="OrthoDB" id="467760at2"/>
<dbReference type="EMBL" id="LATL02000267">
    <property type="protein sequence ID" value="KKD38263.1"/>
    <property type="molecule type" value="Genomic_DNA"/>
</dbReference>
<feature type="region of interest" description="Disordered" evidence="1">
    <location>
        <begin position="108"/>
        <end position="140"/>
    </location>
</feature>
<evidence type="ECO:0000313" key="4">
    <source>
        <dbReference type="Proteomes" id="UP000033607"/>
    </source>
</evidence>
<dbReference type="Proteomes" id="UP000033607">
    <property type="component" value="Unassembled WGS sequence"/>
</dbReference>
<keyword evidence="2" id="KW-0732">Signal</keyword>
<protein>
    <recommendedName>
        <fullName evidence="5">DNA-binding protein</fullName>
    </recommendedName>
</protein>
<feature type="signal peptide" evidence="2">
    <location>
        <begin position="1"/>
        <end position="27"/>
    </location>
</feature>
<comment type="caution">
    <text evidence="3">The sequence shown here is derived from an EMBL/GenBank/DDBJ whole genome shotgun (WGS) entry which is preliminary data.</text>
</comment>
<feature type="chain" id="PRO_5002497723" description="DNA-binding protein" evidence="2">
    <location>
        <begin position="28"/>
        <end position="140"/>
    </location>
</feature>
<organism evidence="3 4">
    <name type="scientific">Limnoraphis robusta CS-951</name>
    <dbReference type="NCBI Taxonomy" id="1637645"/>
    <lineage>
        <taxon>Bacteria</taxon>
        <taxon>Bacillati</taxon>
        <taxon>Cyanobacteriota</taxon>
        <taxon>Cyanophyceae</taxon>
        <taxon>Oscillatoriophycideae</taxon>
        <taxon>Oscillatoriales</taxon>
        <taxon>Sirenicapillariaceae</taxon>
        <taxon>Limnoraphis</taxon>
    </lineage>
</organism>
<proteinExistence type="predicted"/>
<dbReference type="InterPro" id="IPR036700">
    <property type="entry name" value="BOBF_sf"/>
</dbReference>
<accession>A0A0F5YHN1</accession>
<gene>
    <name evidence="3" type="ORF">WN50_09825</name>
</gene>
<sequence>MKLHLKLATALALVLTSLITPIKPSFAQVPIREIQQTQGLTISGVVTAVFGNKFVIDDGTGQILVETGPPWYHQIQINQGEAVTVVGEYDDNDFDAFTITRQDGTVLNIRPASGPPPWAGGPERRANRQGDFPPINSVSR</sequence>
<reference evidence="3 4" key="1">
    <citation type="submission" date="2015-06" db="EMBL/GenBank/DDBJ databases">
        <title>Draft genome assembly of filamentous brackish cyanobacterium Limnoraphis robusta strain CS-951.</title>
        <authorList>
            <person name="Willis A."/>
            <person name="Parks M."/>
            <person name="Burford M.A."/>
        </authorList>
    </citation>
    <scope>NUCLEOTIDE SEQUENCE [LARGE SCALE GENOMIC DNA]</scope>
    <source>
        <strain evidence="3 4">CS-951</strain>
    </source>
</reference>
<dbReference type="InterPro" id="IPR012340">
    <property type="entry name" value="NA-bd_OB-fold"/>
</dbReference>
<dbReference type="AlphaFoldDB" id="A0A0F5YHN1"/>
<dbReference type="SUPFAM" id="SSF101756">
    <property type="entry name" value="Hypothetical protein YgiW"/>
    <property type="match status" value="1"/>
</dbReference>
<evidence type="ECO:0000256" key="2">
    <source>
        <dbReference type="SAM" id="SignalP"/>
    </source>
</evidence>
<name>A0A0F5YHN1_9CYAN</name>
<dbReference type="PATRIC" id="fig|1637645.4.peg.5320"/>
<evidence type="ECO:0008006" key="5">
    <source>
        <dbReference type="Google" id="ProtNLM"/>
    </source>
</evidence>
<dbReference type="Gene3D" id="2.40.50.140">
    <property type="entry name" value="Nucleic acid-binding proteins"/>
    <property type="match status" value="1"/>
</dbReference>